<dbReference type="RefSeq" id="WP_184312246.1">
    <property type="nucleotide sequence ID" value="NZ_JACHEN010000027.1"/>
</dbReference>
<accession>A0A841KVQ6</accession>
<dbReference type="AlphaFoldDB" id="A0A841KVQ6"/>
<comment type="caution">
    <text evidence="1">The sequence shown here is derived from an EMBL/GenBank/DDBJ whole genome shotgun (WGS) entry which is preliminary data.</text>
</comment>
<reference evidence="1 2" key="1">
    <citation type="submission" date="2020-08" db="EMBL/GenBank/DDBJ databases">
        <title>Genomic Encyclopedia of Type Strains, Phase IV (KMG-IV): sequencing the most valuable type-strain genomes for metagenomic binning, comparative biology and taxonomic classification.</title>
        <authorList>
            <person name="Goeker M."/>
        </authorList>
    </citation>
    <scope>NUCLEOTIDE SEQUENCE [LARGE SCALE GENOMIC DNA]</scope>
    <source>
        <strain evidence="1 2">DSM 103526</strain>
    </source>
</reference>
<dbReference type="InterPro" id="IPR021328">
    <property type="entry name" value="CotB-like"/>
</dbReference>
<evidence type="ECO:0000313" key="1">
    <source>
        <dbReference type="EMBL" id="MBB6217756.1"/>
    </source>
</evidence>
<evidence type="ECO:0008006" key="3">
    <source>
        <dbReference type="Google" id="ProtNLM"/>
    </source>
</evidence>
<dbReference type="Gene3D" id="1.20.1260.120">
    <property type="entry name" value="Protein of unknown function DUF2935"/>
    <property type="match status" value="1"/>
</dbReference>
<name>A0A841KVQ6_9FIRM</name>
<organism evidence="1 2">
    <name type="scientific">Anaerosolibacter carboniphilus</name>
    <dbReference type="NCBI Taxonomy" id="1417629"/>
    <lineage>
        <taxon>Bacteria</taxon>
        <taxon>Bacillati</taxon>
        <taxon>Bacillota</taxon>
        <taxon>Clostridia</taxon>
        <taxon>Peptostreptococcales</taxon>
        <taxon>Thermotaleaceae</taxon>
        <taxon>Anaerosolibacter</taxon>
    </lineage>
</organism>
<gene>
    <name evidence="1" type="ORF">HNQ80_003879</name>
</gene>
<dbReference type="Proteomes" id="UP000579281">
    <property type="component" value="Unassembled WGS sequence"/>
</dbReference>
<evidence type="ECO:0000313" key="2">
    <source>
        <dbReference type="Proteomes" id="UP000579281"/>
    </source>
</evidence>
<protein>
    <recommendedName>
        <fullName evidence="3">DUF2935 domain-containing protein</fullName>
    </recommendedName>
</protein>
<dbReference type="Pfam" id="PF11155">
    <property type="entry name" value="DUF2935"/>
    <property type="match status" value="2"/>
</dbReference>
<dbReference type="EMBL" id="JACHEN010000027">
    <property type="protein sequence ID" value="MBB6217756.1"/>
    <property type="molecule type" value="Genomic_DNA"/>
</dbReference>
<sequence length="255" mass="29756">MLDIKEEIEFWTGIMRDHGEFQYTNLSPKEVEAIQTASYFMSLFKALHEEVKSFNGELSPIELSNLISKNMVALGQFIQFKRVLLTKLMQCDIALGLPPSFVNHMINEAMEYHRVLCMAQGTLPFNKALENIRLHKVWLPDASGHASAIAAELDPIETELIHKAEKFVKRFDQLFKKAFEMFKMFERTGLEDGGLQYFNHEVEEELQKFICYLEKVKEVRSNCKVYATGMASPLMPDHMMREEKYYIYRVQILHQ</sequence>
<keyword evidence="2" id="KW-1185">Reference proteome</keyword>
<proteinExistence type="predicted"/>
<dbReference type="SUPFAM" id="SSF158430">
    <property type="entry name" value="Bacillus cereus metalloprotein-like"/>
    <property type="match status" value="2"/>
</dbReference>